<organism evidence="2 3">
    <name type="scientific">Chitinophaga caseinilytica</name>
    <dbReference type="NCBI Taxonomy" id="2267521"/>
    <lineage>
        <taxon>Bacteria</taxon>
        <taxon>Pseudomonadati</taxon>
        <taxon>Bacteroidota</taxon>
        <taxon>Chitinophagia</taxon>
        <taxon>Chitinophagales</taxon>
        <taxon>Chitinophagaceae</taxon>
        <taxon>Chitinophaga</taxon>
    </lineage>
</organism>
<dbReference type="InterPro" id="IPR025364">
    <property type="entry name" value="DUF4268"/>
</dbReference>
<dbReference type="EMBL" id="CP150096">
    <property type="protein sequence ID" value="WZN45950.1"/>
    <property type="molecule type" value="Genomic_DNA"/>
</dbReference>
<name>A0ABZ2Z381_9BACT</name>
<keyword evidence="3" id="KW-1185">Reference proteome</keyword>
<reference evidence="2 3" key="1">
    <citation type="submission" date="2024-03" db="EMBL/GenBank/DDBJ databases">
        <title>Chitinophaga caseinilytica sp. nov., a casein hydrolysing bacterium isolated from forest soil.</title>
        <authorList>
            <person name="Lee D.S."/>
            <person name="Han D.M."/>
            <person name="Baek J.H."/>
            <person name="Choi D.G."/>
            <person name="Jeon J.H."/>
            <person name="Jeon C.O."/>
        </authorList>
    </citation>
    <scope>NUCLEOTIDE SEQUENCE [LARGE SCALE GENOMIC DNA]</scope>
    <source>
        <strain evidence="2 3">KACC 19118</strain>
    </source>
</reference>
<sequence length="155" mass="18217">MYSKEETSRIREAFWTAFGQYIAPHMSAEGNRVNWTNYKTGVKHIYFRMQAGHRNAAIAIEVAHPDAGVQELFFEQFREFKSALESHLGETWTWELHTRDDYGKTISRIYKELPGVSVFRQEDWPALISFFKPRILALDAFWSERKYPFEDLSGS</sequence>
<evidence type="ECO:0000259" key="1">
    <source>
        <dbReference type="Pfam" id="PF14088"/>
    </source>
</evidence>
<dbReference type="RefSeq" id="WP_341840691.1">
    <property type="nucleotide sequence ID" value="NZ_CP149792.1"/>
</dbReference>
<evidence type="ECO:0000313" key="3">
    <source>
        <dbReference type="Proteomes" id="UP001449657"/>
    </source>
</evidence>
<dbReference type="Pfam" id="PF14088">
    <property type="entry name" value="DUF4268"/>
    <property type="match status" value="1"/>
</dbReference>
<evidence type="ECO:0000313" key="2">
    <source>
        <dbReference type="EMBL" id="WZN45950.1"/>
    </source>
</evidence>
<protein>
    <submittedName>
        <fullName evidence="2">DUF4268 domain-containing protein</fullName>
    </submittedName>
</protein>
<gene>
    <name evidence="2" type="ORF">WJU22_23920</name>
</gene>
<dbReference type="Proteomes" id="UP001449657">
    <property type="component" value="Chromosome"/>
</dbReference>
<feature type="domain" description="DUF4268" evidence="1">
    <location>
        <begin position="10"/>
        <end position="145"/>
    </location>
</feature>
<accession>A0ABZ2Z381</accession>
<proteinExistence type="predicted"/>